<dbReference type="Proteomes" id="UP000176998">
    <property type="component" value="Unassembled WGS sequence"/>
</dbReference>
<gene>
    <name evidence="1" type="ORF">CORC01_12356</name>
</gene>
<evidence type="ECO:0000313" key="1">
    <source>
        <dbReference type="EMBL" id="OHE92361.1"/>
    </source>
</evidence>
<evidence type="ECO:0000313" key="2">
    <source>
        <dbReference type="Proteomes" id="UP000176998"/>
    </source>
</evidence>
<dbReference type="EMBL" id="MJBS01000150">
    <property type="protein sequence ID" value="OHE92361.1"/>
    <property type="molecule type" value="Genomic_DNA"/>
</dbReference>
<accession>A0A1G4ATC9</accession>
<organism evidence="1 2">
    <name type="scientific">Colletotrichum orchidophilum</name>
    <dbReference type="NCBI Taxonomy" id="1209926"/>
    <lineage>
        <taxon>Eukaryota</taxon>
        <taxon>Fungi</taxon>
        <taxon>Dikarya</taxon>
        <taxon>Ascomycota</taxon>
        <taxon>Pezizomycotina</taxon>
        <taxon>Sordariomycetes</taxon>
        <taxon>Hypocreomycetidae</taxon>
        <taxon>Glomerellales</taxon>
        <taxon>Glomerellaceae</taxon>
        <taxon>Colletotrichum</taxon>
    </lineage>
</organism>
<dbReference type="RefSeq" id="XP_022469530.1">
    <property type="nucleotide sequence ID" value="XM_022623977.1"/>
</dbReference>
<proteinExistence type="predicted"/>
<sequence>MRCRSFYTQNGMHPRRTTYWKKSHPRRLSKPPVYAATAVRARFSQAPRGSGFRWLMGLLDGSNPDSPEEGWYRCDGGRD</sequence>
<reference evidence="1 2" key="1">
    <citation type="submission" date="2016-09" db="EMBL/GenBank/DDBJ databases">
        <authorList>
            <person name="Capua I."/>
            <person name="De Benedictis P."/>
            <person name="Joannis T."/>
            <person name="Lombin L.H."/>
            <person name="Cattoli G."/>
        </authorList>
    </citation>
    <scope>NUCLEOTIDE SEQUENCE [LARGE SCALE GENOMIC DNA]</scope>
    <source>
        <strain evidence="1 2">IMI 309357</strain>
    </source>
</reference>
<comment type="caution">
    <text evidence="1">The sequence shown here is derived from an EMBL/GenBank/DDBJ whole genome shotgun (WGS) entry which is preliminary data.</text>
</comment>
<protein>
    <submittedName>
        <fullName evidence="1">Uncharacterized protein</fullName>
    </submittedName>
</protein>
<dbReference type="GeneID" id="34565487"/>
<name>A0A1G4ATC9_9PEZI</name>
<keyword evidence="2" id="KW-1185">Reference proteome</keyword>
<dbReference type="AlphaFoldDB" id="A0A1G4ATC9"/>
<dbReference type="OrthoDB" id="10398976at2759"/>